<keyword evidence="3 6" id="KW-0812">Transmembrane</keyword>
<dbReference type="InterPro" id="IPR051907">
    <property type="entry name" value="DoxX-like_oxidoreductase"/>
</dbReference>
<evidence type="ECO:0000256" key="4">
    <source>
        <dbReference type="ARBA" id="ARBA00022989"/>
    </source>
</evidence>
<feature type="transmembrane region" description="Helical" evidence="6">
    <location>
        <begin position="107"/>
        <end position="126"/>
    </location>
</feature>
<evidence type="ECO:0000256" key="6">
    <source>
        <dbReference type="SAM" id="Phobius"/>
    </source>
</evidence>
<proteinExistence type="predicted"/>
<dbReference type="Pfam" id="PF07681">
    <property type="entry name" value="DoxX"/>
    <property type="match status" value="1"/>
</dbReference>
<dbReference type="Proteomes" id="UP000230607">
    <property type="component" value="Chromosome 1"/>
</dbReference>
<evidence type="ECO:0000256" key="1">
    <source>
        <dbReference type="ARBA" id="ARBA00004651"/>
    </source>
</evidence>
<dbReference type="PANTHER" id="PTHR33452:SF1">
    <property type="entry name" value="INNER MEMBRANE PROTEIN YPHA-RELATED"/>
    <property type="match status" value="1"/>
</dbReference>
<comment type="subcellular location">
    <subcellularLocation>
        <location evidence="1">Cell membrane</location>
        <topology evidence="1">Multi-pass membrane protein</topology>
    </subcellularLocation>
</comment>
<keyword evidence="8" id="KW-1185">Reference proteome</keyword>
<reference evidence="8" key="1">
    <citation type="submission" date="2017-03" db="EMBL/GenBank/DDBJ databases">
        <authorList>
            <person name="Herbold C."/>
        </authorList>
    </citation>
    <scope>NUCLEOTIDE SEQUENCE [LARGE SCALE GENOMIC DNA]</scope>
</reference>
<evidence type="ECO:0000256" key="5">
    <source>
        <dbReference type="ARBA" id="ARBA00023136"/>
    </source>
</evidence>
<dbReference type="AlphaFoldDB" id="A0A2H1FEB6"/>
<evidence type="ECO:0000313" key="8">
    <source>
        <dbReference type="Proteomes" id="UP000230607"/>
    </source>
</evidence>
<protein>
    <submittedName>
        <fullName evidence="7">DoxX family protein</fullName>
    </submittedName>
</protein>
<evidence type="ECO:0000313" key="7">
    <source>
        <dbReference type="EMBL" id="SMH71103.1"/>
    </source>
</evidence>
<gene>
    <name evidence="7" type="ORF">NCS_10910</name>
</gene>
<dbReference type="GO" id="GO:0005886">
    <property type="term" value="C:plasma membrane"/>
    <property type="evidence" value="ECO:0007669"/>
    <property type="project" value="UniProtKB-SubCell"/>
</dbReference>
<keyword evidence="4 6" id="KW-1133">Transmembrane helix</keyword>
<feature type="transmembrane region" description="Helical" evidence="6">
    <location>
        <begin position="17"/>
        <end position="33"/>
    </location>
</feature>
<feature type="transmembrane region" description="Helical" evidence="6">
    <location>
        <begin position="53"/>
        <end position="72"/>
    </location>
</feature>
<evidence type="ECO:0000256" key="2">
    <source>
        <dbReference type="ARBA" id="ARBA00022475"/>
    </source>
</evidence>
<dbReference type="InterPro" id="IPR032808">
    <property type="entry name" value="DoxX"/>
</dbReference>
<dbReference type="OrthoDB" id="10826at2157"/>
<organism evidence="7 8">
    <name type="scientific">Candidatus Nitrosotalea okcheonensis</name>
    <dbReference type="NCBI Taxonomy" id="1903276"/>
    <lineage>
        <taxon>Archaea</taxon>
        <taxon>Nitrososphaerota</taxon>
        <taxon>Nitrososphaeria</taxon>
        <taxon>Nitrosotaleales</taxon>
        <taxon>Nitrosotaleaceae</taxon>
        <taxon>Nitrosotalea</taxon>
    </lineage>
</organism>
<name>A0A2H1FEB6_9ARCH</name>
<dbReference type="PANTHER" id="PTHR33452">
    <property type="entry name" value="OXIDOREDUCTASE CATD-RELATED"/>
    <property type="match status" value="1"/>
</dbReference>
<feature type="transmembrane region" description="Helical" evidence="6">
    <location>
        <begin position="79"/>
        <end position="95"/>
    </location>
</feature>
<dbReference type="RefSeq" id="WP_157927130.1">
    <property type="nucleotide sequence ID" value="NZ_LT841358.1"/>
</dbReference>
<sequence length="138" mass="15002">MADASLRTHRLHDLSHFGLRIVVGVMFIVHSIGKFDNGATGFFSSIGLPPEMALLIGLLELIGGILLIVGVLTRIAGSLLAIEMFVIMVYLKKLQSFSGKNGLELELLVFVILLTVIVLGPGRISISHIVKKIPRFVQ</sequence>
<keyword evidence="2" id="KW-1003">Cell membrane</keyword>
<dbReference type="EMBL" id="LT841358">
    <property type="protein sequence ID" value="SMH71103.1"/>
    <property type="molecule type" value="Genomic_DNA"/>
</dbReference>
<accession>A0A2H1FEB6</accession>
<keyword evidence="5 6" id="KW-0472">Membrane</keyword>
<evidence type="ECO:0000256" key="3">
    <source>
        <dbReference type="ARBA" id="ARBA00022692"/>
    </source>
</evidence>